<evidence type="ECO:0000256" key="1">
    <source>
        <dbReference type="SAM" id="MobiDB-lite"/>
    </source>
</evidence>
<gene>
    <name evidence="2" type="ORF">H103_06818</name>
</gene>
<protein>
    <submittedName>
        <fullName evidence="2">Uncharacterized protein</fullName>
    </submittedName>
</protein>
<feature type="region of interest" description="Disordered" evidence="1">
    <location>
        <begin position="100"/>
        <end position="148"/>
    </location>
</feature>
<reference evidence="2" key="1">
    <citation type="submission" date="2014-02" db="EMBL/GenBank/DDBJ databases">
        <title>The Genome Sequence of Trichophyton rubrum (morphotype fischeri) CBS 288.86.</title>
        <authorList>
            <consortium name="The Broad Institute Genomics Platform"/>
            <person name="Cuomo C.A."/>
            <person name="White T.C."/>
            <person name="Graser Y."/>
            <person name="Martinez-Rossi N."/>
            <person name="Heitman J."/>
            <person name="Young S.K."/>
            <person name="Zeng Q."/>
            <person name="Gargeya S."/>
            <person name="Abouelleil A."/>
            <person name="Alvarado L."/>
            <person name="Chapman S.B."/>
            <person name="Gainer-Dewar J."/>
            <person name="Goldberg J."/>
            <person name="Griggs A."/>
            <person name="Gujja S."/>
            <person name="Hansen M."/>
            <person name="Howarth C."/>
            <person name="Imamovic A."/>
            <person name="Larimer J."/>
            <person name="Martinez D."/>
            <person name="Murphy C."/>
            <person name="Pearson M.D."/>
            <person name="Persinoti G."/>
            <person name="Poon T."/>
            <person name="Priest M."/>
            <person name="Roberts A.D."/>
            <person name="Saif S."/>
            <person name="Shea T.D."/>
            <person name="Sykes S.N."/>
            <person name="Wortman J."/>
            <person name="Nusbaum C."/>
            <person name="Birren B."/>
        </authorList>
    </citation>
    <scope>NUCLEOTIDE SEQUENCE [LARGE SCALE GENOMIC DNA]</scope>
    <source>
        <strain evidence="2">CBS 288.86</strain>
    </source>
</reference>
<sequence>MEELLKIRIFTAEELLPLWNNGIGLCTSFATYIASRLEDSDCPTLVQFAKFNGIHRACFSRDGIIVDSSTKKTLEVTDQKPISGYRVLARDAEYVVTTAEDPVDPVAPVAPEPAEDIVDAGSPSNVPSPAGVGSAPPPVPRRSKRSHK</sequence>
<dbReference type="HOGENOM" id="CLU_1760097_0_0_1"/>
<dbReference type="Proteomes" id="UP000023758">
    <property type="component" value="Unassembled WGS sequence"/>
</dbReference>
<organism evidence="2">
    <name type="scientific">Trichophyton rubrum CBS 288.86</name>
    <dbReference type="NCBI Taxonomy" id="1215330"/>
    <lineage>
        <taxon>Eukaryota</taxon>
        <taxon>Fungi</taxon>
        <taxon>Dikarya</taxon>
        <taxon>Ascomycota</taxon>
        <taxon>Pezizomycotina</taxon>
        <taxon>Eurotiomycetes</taxon>
        <taxon>Eurotiomycetidae</taxon>
        <taxon>Onygenales</taxon>
        <taxon>Arthrodermataceae</taxon>
        <taxon>Trichophyton</taxon>
    </lineage>
</organism>
<name>A0A022VUS3_TRIRU</name>
<dbReference type="AlphaFoldDB" id="A0A022VUS3"/>
<dbReference type="OrthoDB" id="4167595at2759"/>
<evidence type="ECO:0000313" key="2">
    <source>
        <dbReference type="EMBL" id="EZF49684.1"/>
    </source>
</evidence>
<proteinExistence type="predicted"/>
<accession>A0A022VUS3</accession>
<dbReference type="EMBL" id="KK207899">
    <property type="protein sequence ID" value="EZF49684.1"/>
    <property type="molecule type" value="Genomic_DNA"/>
</dbReference>